<dbReference type="GO" id="GO:0003677">
    <property type="term" value="F:DNA binding"/>
    <property type="evidence" value="ECO:0007669"/>
    <property type="project" value="UniProtKB-KW"/>
</dbReference>
<organism evidence="1 2">
    <name type="scientific">Tunturiibacter empetritectus</name>
    <dbReference type="NCBI Taxonomy" id="3069691"/>
    <lineage>
        <taxon>Bacteria</taxon>
        <taxon>Pseudomonadati</taxon>
        <taxon>Acidobacteriota</taxon>
        <taxon>Terriglobia</taxon>
        <taxon>Terriglobales</taxon>
        <taxon>Acidobacteriaceae</taxon>
        <taxon>Tunturiibacter</taxon>
    </lineage>
</organism>
<keyword evidence="2" id="KW-1185">Reference proteome</keyword>
<gene>
    <name evidence="1" type="ORF">HDF09_004035</name>
</gene>
<accession>A0A7W8ILI7</accession>
<dbReference type="InterPro" id="IPR015943">
    <property type="entry name" value="WD40/YVTN_repeat-like_dom_sf"/>
</dbReference>
<comment type="caution">
    <text evidence="1">The sequence shown here is derived from an EMBL/GenBank/DDBJ whole genome shotgun (WGS) entry which is preliminary data.</text>
</comment>
<name>A0A7W8ILI7_9BACT</name>
<reference evidence="1" key="1">
    <citation type="submission" date="2020-08" db="EMBL/GenBank/DDBJ databases">
        <title>Genomic Encyclopedia of Type Strains, Phase IV (KMG-V): Genome sequencing to study the core and pangenomes of soil and plant-associated prokaryotes.</title>
        <authorList>
            <person name="Whitman W."/>
        </authorList>
    </citation>
    <scope>NUCLEOTIDE SEQUENCE [LARGE SCALE GENOMIC DNA]</scope>
    <source>
        <strain evidence="1">M8UP27</strain>
    </source>
</reference>
<evidence type="ECO:0000313" key="2">
    <source>
        <dbReference type="Proteomes" id="UP000568106"/>
    </source>
</evidence>
<dbReference type="Proteomes" id="UP000568106">
    <property type="component" value="Unassembled WGS sequence"/>
</dbReference>
<dbReference type="SUPFAM" id="SSF50969">
    <property type="entry name" value="YVTN repeat-like/Quinoprotein amine dehydrogenase"/>
    <property type="match status" value="1"/>
</dbReference>
<evidence type="ECO:0000313" key="1">
    <source>
        <dbReference type="EMBL" id="MBB5319329.1"/>
    </source>
</evidence>
<dbReference type="InterPro" id="IPR011044">
    <property type="entry name" value="Quino_amine_DH_bsu"/>
</dbReference>
<dbReference type="Gene3D" id="2.130.10.10">
    <property type="entry name" value="YVTN repeat-like/Quinoprotein amine dehydrogenase"/>
    <property type="match status" value="1"/>
</dbReference>
<sequence>MPAAEGRVDHMAVDTNSGRVFATVYGNDTVEVLDVHRGKQINVIQEGLNEPQGVAYLPELNRIVVSNSGDGTCKIFEGDMYKVIASVKFPADADQLRYDKSSKRVYVGYGEG</sequence>
<dbReference type="EMBL" id="JACHDY010000007">
    <property type="protein sequence ID" value="MBB5319329.1"/>
    <property type="molecule type" value="Genomic_DNA"/>
</dbReference>
<dbReference type="AlphaFoldDB" id="A0A7W8ILI7"/>
<keyword evidence="1" id="KW-0238">DNA-binding</keyword>
<protein>
    <submittedName>
        <fullName evidence="1">DNA-binding beta-propeller fold protein YncE</fullName>
    </submittedName>
</protein>
<proteinExistence type="predicted"/>